<organism evidence="2 3">
    <name type="scientific">Meganyctiphanes norvegica</name>
    <name type="common">Northern krill</name>
    <name type="synonym">Thysanopoda norvegica</name>
    <dbReference type="NCBI Taxonomy" id="48144"/>
    <lineage>
        <taxon>Eukaryota</taxon>
        <taxon>Metazoa</taxon>
        <taxon>Ecdysozoa</taxon>
        <taxon>Arthropoda</taxon>
        <taxon>Crustacea</taxon>
        <taxon>Multicrustacea</taxon>
        <taxon>Malacostraca</taxon>
        <taxon>Eumalacostraca</taxon>
        <taxon>Eucarida</taxon>
        <taxon>Euphausiacea</taxon>
        <taxon>Euphausiidae</taxon>
        <taxon>Meganyctiphanes</taxon>
    </lineage>
</organism>
<dbReference type="AlphaFoldDB" id="A0AAV2RWK8"/>
<evidence type="ECO:0000313" key="2">
    <source>
        <dbReference type="EMBL" id="CAL4144087.1"/>
    </source>
</evidence>
<proteinExistence type="predicted"/>
<gene>
    <name evidence="2" type="ORF">MNOR_LOCUS29416</name>
</gene>
<comment type="caution">
    <text evidence="2">The sequence shown here is derived from an EMBL/GenBank/DDBJ whole genome shotgun (WGS) entry which is preliminary data.</text>
</comment>
<feature type="signal peptide" evidence="1">
    <location>
        <begin position="1"/>
        <end position="24"/>
    </location>
</feature>
<name>A0AAV2RWK8_MEGNR</name>
<dbReference type="Proteomes" id="UP001497623">
    <property type="component" value="Unassembled WGS sequence"/>
</dbReference>
<feature type="chain" id="PRO_5043606986" evidence="1">
    <location>
        <begin position="25"/>
        <end position="275"/>
    </location>
</feature>
<feature type="non-terminal residue" evidence="2">
    <location>
        <position position="275"/>
    </location>
</feature>
<sequence length="275" mass="31429">VYTQRCKAMELISILLCLLPILQSFAINEDCLINPYPKNEDISFPKKINLTVFLSSTEKLNLQTKFKDFDYLRQSDHLQISSDECIVEKRRTKYGIIPKIEDLNCSHITQGWHQLNISITPTDIVIENYLTYSFDHPISNFSTTATHTTYCCERSPTWKVTEAVPIKIPLSSQNNVNLILESNKPFTPVLDFGGNFLSFSWIKKSIAISKIGPPLPEGQYVLYINNQSEQLELTFKPINSDNCEPIINNIGNRLDELVISSSNSNFYCILNLHEN</sequence>
<reference evidence="2 3" key="1">
    <citation type="submission" date="2024-05" db="EMBL/GenBank/DDBJ databases">
        <authorList>
            <person name="Wallberg A."/>
        </authorList>
    </citation>
    <scope>NUCLEOTIDE SEQUENCE [LARGE SCALE GENOMIC DNA]</scope>
</reference>
<protein>
    <submittedName>
        <fullName evidence="2">Uncharacterized protein</fullName>
    </submittedName>
</protein>
<keyword evidence="3" id="KW-1185">Reference proteome</keyword>
<dbReference type="EMBL" id="CAXKWB010034063">
    <property type="protein sequence ID" value="CAL4144087.1"/>
    <property type="molecule type" value="Genomic_DNA"/>
</dbReference>
<keyword evidence="1" id="KW-0732">Signal</keyword>
<evidence type="ECO:0000256" key="1">
    <source>
        <dbReference type="SAM" id="SignalP"/>
    </source>
</evidence>
<accession>A0AAV2RWK8</accession>
<feature type="non-terminal residue" evidence="2">
    <location>
        <position position="1"/>
    </location>
</feature>
<evidence type="ECO:0000313" key="3">
    <source>
        <dbReference type="Proteomes" id="UP001497623"/>
    </source>
</evidence>